<dbReference type="EMBL" id="JABSTV010001255">
    <property type="protein sequence ID" value="KAH7936234.1"/>
    <property type="molecule type" value="Genomic_DNA"/>
</dbReference>
<feature type="region of interest" description="Disordered" evidence="1">
    <location>
        <begin position="1"/>
        <end position="98"/>
    </location>
</feature>
<reference evidence="2" key="2">
    <citation type="submission" date="2021-09" db="EMBL/GenBank/DDBJ databases">
        <authorList>
            <person name="Jia N."/>
            <person name="Wang J."/>
            <person name="Shi W."/>
            <person name="Du L."/>
            <person name="Sun Y."/>
            <person name="Zhan W."/>
            <person name="Jiang J."/>
            <person name="Wang Q."/>
            <person name="Zhang B."/>
            <person name="Ji P."/>
            <person name="Sakyi L.B."/>
            <person name="Cui X."/>
            <person name="Yuan T."/>
            <person name="Jiang B."/>
            <person name="Yang W."/>
            <person name="Lam T.T.-Y."/>
            <person name="Chang Q."/>
            <person name="Ding S."/>
            <person name="Wang X."/>
            <person name="Zhu J."/>
            <person name="Ruan X."/>
            <person name="Zhao L."/>
            <person name="Wei J."/>
            <person name="Que T."/>
            <person name="Du C."/>
            <person name="Cheng J."/>
            <person name="Dai P."/>
            <person name="Han X."/>
            <person name="Huang E."/>
            <person name="Gao Y."/>
            <person name="Liu J."/>
            <person name="Shao H."/>
            <person name="Ye R."/>
            <person name="Li L."/>
            <person name="Wei W."/>
            <person name="Wang X."/>
            <person name="Wang C."/>
            <person name="Huo Q."/>
            <person name="Li W."/>
            <person name="Guo W."/>
            <person name="Chen H."/>
            <person name="Chen S."/>
            <person name="Zhou L."/>
            <person name="Zhou L."/>
            <person name="Ni X."/>
            <person name="Tian J."/>
            <person name="Zhou Y."/>
            <person name="Sheng Y."/>
            <person name="Liu T."/>
            <person name="Pan Y."/>
            <person name="Xia L."/>
            <person name="Li J."/>
            <person name="Zhao F."/>
            <person name="Cao W."/>
        </authorList>
    </citation>
    <scope>NUCLEOTIDE SEQUENCE</scope>
    <source>
        <strain evidence="2">Rsan-2018</strain>
        <tissue evidence="2">Larvae</tissue>
    </source>
</reference>
<sequence>MEVVQVQGKDMDPSHYDPRDWTQVLRSQAKLRETRNATHGTNADPSVRETPRQSRETPQSATTPGLPQLPATLPPHRSHAGRCADRPIYADSSDSPRQ</sequence>
<gene>
    <name evidence="2" type="ORF">HPB52_020401</name>
</gene>
<name>A0A9D4PCF3_RHISA</name>
<evidence type="ECO:0000313" key="2">
    <source>
        <dbReference type="EMBL" id="KAH7936234.1"/>
    </source>
</evidence>
<dbReference type="Proteomes" id="UP000821837">
    <property type="component" value="Unassembled WGS sequence"/>
</dbReference>
<feature type="compositionally biased region" description="Polar residues" evidence="1">
    <location>
        <begin position="56"/>
        <end position="65"/>
    </location>
</feature>
<keyword evidence="3" id="KW-1185">Reference proteome</keyword>
<organism evidence="2 3">
    <name type="scientific">Rhipicephalus sanguineus</name>
    <name type="common">Brown dog tick</name>
    <name type="synonym">Ixodes sanguineus</name>
    <dbReference type="NCBI Taxonomy" id="34632"/>
    <lineage>
        <taxon>Eukaryota</taxon>
        <taxon>Metazoa</taxon>
        <taxon>Ecdysozoa</taxon>
        <taxon>Arthropoda</taxon>
        <taxon>Chelicerata</taxon>
        <taxon>Arachnida</taxon>
        <taxon>Acari</taxon>
        <taxon>Parasitiformes</taxon>
        <taxon>Ixodida</taxon>
        <taxon>Ixodoidea</taxon>
        <taxon>Ixodidae</taxon>
        <taxon>Rhipicephalinae</taxon>
        <taxon>Rhipicephalus</taxon>
        <taxon>Rhipicephalus</taxon>
    </lineage>
</organism>
<protein>
    <submittedName>
        <fullName evidence="2">Uncharacterized protein</fullName>
    </submittedName>
</protein>
<feature type="compositionally biased region" description="Basic and acidic residues" evidence="1">
    <location>
        <begin position="46"/>
        <end position="55"/>
    </location>
</feature>
<reference evidence="2" key="1">
    <citation type="journal article" date="2020" name="Cell">
        <title>Large-Scale Comparative Analyses of Tick Genomes Elucidate Their Genetic Diversity and Vector Capacities.</title>
        <authorList>
            <consortium name="Tick Genome and Microbiome Consortium (TIGMIC)"/>
            <person name="Jia N."/>
            <person name="Wang J."/>
            <person name="Shi W."/>
            <person name="Du L."/>
            <person name="Sun Y."/>
            <person name="Zhan W."/>
            <person name="Jiang J.F."/>
            <person name="Wang Q."/>
            <person name="Zhang B."/>
            <person name="Ji P."/>
            <person name="Bell-Sakyi L."/>
            <person name="Cui X.M."/>
            <person name="Yuan T.T."/>
            <person name="Jiang B.G."/>
            <person name="Yang W.F."/>
            <person name="Lam T.T."/>
            <person name="Chang Q.C."/>
            <person name="Ding S.J."/>
            <person name="Wang X.J."/>
            <person name="Zhu J.G."/>
            <person name="Ruan X.D."/>
            <person name="Zhao L."/>
            <person name="Wei J.T."/>
            <person name="Ye R.Z."/>
            <person name="Que T.C."/>
            <person name="Du C.H."/>
            <person name="Zhou Y.H."/>
            <person name="Cheng J.X."/>
            <person name="Dai P.F."/>
            <person name="Guo W.B."/>
            <person name="Han X.H."/>
            <person name="Huang E.J."/>
            <person name="Li L.F."/>
            <person name="Wei W."/>
            <person name="Gao Y.C."/>
            <person name="Liu J.Z."/>
            <person name="Shao H.Z."/>
            <person name="Wang X."/>
            <person name="Wang C.C."/>
            <person name="Yang T.C."/>
            <person name="Huo Q.B."/>
            <person name="Li W."/>
            <person name="Chen H.Y."/>
            <person name="Chen S.E."/>
            <person name="Zhou L.G."/>
            <person name="Ni X.B."/>
            <person name="Tian J.H."/>
            <person name="Sheng Y."/>
            <person name="Liu T."/>
            <person name="Pan Y.S."/>
            <person name="Xia L.Y."/>
            <person name="Li J."/>
            <person name="Zhao F."/>
            <person name="Cao W.C."/>
        </authorList>
    </citation>
    <scope>NUCLEOTIDE SEQUENCE</scope>
    <source>
        <strain evidence="2">Rsan-2018</strain>
    </source>
</reference>
<accession>A0A9D4PCF3</accession>
<evidence type="ECO:0000256" key="1">
    <source>
        <dbReference type="SAM" id="MobiDB-lite"/>
    </source>
</evidence>
<feature type="compositionally biased region" description="Basic and acidic residues" evidence="1">
    <location>
        <begin position="9"/>
        <end position="20"/>
    </location>
</feature>
<comment type="caution">
    <text evidence="2">The sequence shown here is derived from an EMBL/GenBank/DDBJ whole genome shotgun (WGS) entry which is preliminary data.</text>
</comment>
<evidence type="ECO:0000313" key="3">
    <source>
        <dbReference type="Proteomes" id="UP000821837"/>
    </source>
</evidence>
<proteinExistence type="predicted"/>
<dbReference type="AlphaFoldDB" id="A0A9D4PCF3"/>